<evidence type="ECO:0000256" key="1">
    <source>
        <dbReference type="SAM" id="MobiDB-lite"/>
    </source>
</evidence>
<proteinExistence type="predicted"/>
<dbReference type="RefSeq" id="XP_014144909.1">
    <property type="nucleotide sequence ID" value="XM_014289434.1"/>
</dbReference>
<keyword evidence="3" id="KW-1185">Reference proteome</keyword>
<evidence type="ECO:0000313" key="3">
    <source>
        <dbReference type="Proteomes" id="UP000054560"/>
    </source>
</evidence>
<protein>
    <submittedName>
        <fullName evidence="2">Uncharacterized protein</fullName>
    </submittedName>
</protein>
<dbReference type="GeneID" id="25916965"/>
<accession>A0A0L0F2U3</accession>
<feature type="region of interest" description="Disordered" evidence="1">
    <location>
        <begin position="22"/>
        <end position="45"/>
    </location>
</feature>
<feature type="region of interest" description="Disordered" evidence="1">
    <location>
        <begin position="160"/>
        <end position="207"/>
    </location>
</feature>
<dbReference type="AlphaFoldDB" id="A0A0L0F2U3"/>
<feature type="compositionally biased region" description="Low complexity" evidence="1">
    <location>
        <begin position="185"/>
        <end position="198"/>
    </location>
</feature>
<reference evidence="2 3" key="1">
    <citation type="submission" date="2011-02" db="EMBL/GenBank/DDBJ databases">
        <title>The Genome Sequence of Sphaeroforma arctica JP610.</title>
        <authorList>
            <consortium name="The Broad Institute Genome Sequencing Platform"/>
            <person name="Russ C."/>
            <person name="Cuomo C."/>
            <person name="Young S.K."/>
            <person name="Zeng Q."/>
            <person name="Gargeya S."/>
            <person name="Alvarado L."/>
            <person name="Berlin A."/>
            <person name="Chapman S.B."/>
            <person name="Chen Z."/>
            <person name="Freedman E."/>
            <person name="Gellesch M."/>
            <person name="Goldberg J."/>
            <person name="Griggs A."/>
            <person name="Gujja S."/>
            <person name="Heilman E."/>
            <person name="Heiman D."/>
            <person name="Howarth C."/>
            <person name="Mehta T."/>
            <person name="Neiman D."/>
            <person name="Pearson M."/>
            <person name="Roberts A."/>
            <person name="Saif S."/>
            <person name="Shea T."/>
            <person name="Shenoy N."/>
            <person name="Sisk P."/>
            <person name="Stolte C."/>
            <person name="Sykes S."/>
            <person name="White J."/>
            <person name="Yandava C."/>
            <person name="Burger G."/>
            <person name="Gray M.W."/>
            <person name="Holland P.W.H."/>
            <person name="King N."/>
            <person name="Lang F.B.F."/>
            <person name="Roger A.J."/>
            <person name="Ruiz-Trillo I."/>
            <person name="Haas B."/>
            <person name="Nusbaum C."/>
            <person name="Birren B."/>
        </authorList>
    </citation>
    <scope>NUCLEOTIDE SEQUENCE [LARGE SCALE GENOMIC DNA]</scope>
    <source>
        <strain evidence="2 3">JP610</strain>
    </source>
</reference>
<organism evidence="2 3">
    <name type="scientific">Sphaeroforma arctica JP610</name>
    <dbReference type="NCBI Taxonomy" id="667725"/>
    <lineage>
        <taxon>Eukaryota</taxon>
        <taxon>Ichthyosporea</taxon>
        <taxon>Ichthyophonida</taxon>
        <taxon>Sphaeroforma</taxon>
    </lineage>
</organism>
<evidence type="ECO:0000313" key="2">
    <source>
        <dbReference type="EMBL" id="KNC71007.1"/>
    </source>
</evidence>
<gene>
    <name evidence="2" type="ORF">SARC_16461</name>
</gene>
<dbReference type="Proteomes" id="UP000054560">
    <property type="component" value="Unassembled WGS sequence"/>
</dbReference>
<name>A0A0L0F2U3_9EUKA</name>
<dbReference type="EMBL" id="KQ249720">
    <property type="protein sequence ID" value="KNC71007.1"/>
    <property type="molecule type" value="Genomic_DNA"/>
</dbReference>
<sequence length="207" mass="23634">MNNEQNIQAAQQRLEALLQQLDQREQALREHQQRDERKQPDPRAEVDAIRLEIEKRGYAVPGPGRGSLFKLRVEIPGVSASDHINNTLQNPALSESDWSTGTALETNTGIWCRDNIRYKEGLSDAPTQTPDWYKGQRPAVIKELDNIINWAIFFSPRIKTNSSKRPDSRSPRRSLQRPHLGSYLRFRSSGRTQGTSRSKGSRFRITG</sequence>